<name>A0A0F9QCN1_9ZZZZ</name>
<dbReference type="AlphaFoldDB" id="A0A0F9QCN1"/>
<gene>
    <name evidence="1" type="ORF">LCGC14_1111660</name>
</gene>
<sequence>MFEKGDVYTIDGSAIKWVGVVTSRNELGGVGATEMAYQKESGQFIAVDTAAYFNVERPGQRVLLQAATKEEVENV</sequence>
<reference evidence="1" key="1">
    <citation type="journal article" date="2015" name="Nature">
        <title>Complex archaea that bridge the gap between prokaryotes and eukaryotes.</title>
        <authorList>
            <person name="Spang A."/>
            <person name="Saw J.H."/>
            <person name="Jorgensen S.L."/>
            <person name="Zaremba-Niedzwiedzka K."/>
            <person name="Martijn J."/>
            <person name="Lind A.E."/>
            <person name="van Eijk R."/>
            <person name="Schleper C."/>
            <person name="Guy L."/>
            <person name="Ettema T.J."/>
        </authorList>
    </citation>
    <scope>NUCLEOTIDE SEQUENCE</scope>
</reference>
<protein>
    <submittedName>
        <fullName evidence="1">Uncharacterized protein</fullName>
    </submittedName>
</protein>
<accession>A0A0F9QCN1</accession>
<proteinExistence type="predicted"/>
<evidence type="ECO:0000313" key="1">
    <source>
        <dbReference type="EMBL" id="KKN03043.1"/>
    </source>
</evidence>
<comment type="caution">
    <text evidence="1">The sequence shown here is derived from an EMBL/GenBank/DDBJ whole genome shotgun (WGS) entry which is preliminary data.</text>
</comment>
<dbReference type="EMBL" id="LAZR01005079">
    <property type="protein sequence ID" value="KKN03043.1"/>
    <property type="molecule type" value="Genomic_DNA"/>
</dbReference>
<organism evidence="1">
    <name type="scientific">marine sediment metagenome</name>
    <dbReference type="NCBI Taxonomy" id="412755"/>
    <lineage>
        <taxon>unclassified sequences</taxon>
        <taxon>metagenomes</taxon>
        <taxon>ecological metagenomes</taxon>
    </lineage>
</organism>